<comment type="catalytic activity">
    <reaction evidence="10">
        <text>a very-long-chain acyl-CoA + malonyl-CoA + H(+) = a very-long-chain 3-oxoacyl-CoA + CO2 + CoA</text>
        <dbReference type="Rhea" id="RHEA:32727"/>
        <dbReference type="ChEBI" id="CHEBI:15378"/>
        <dbReference type="ChEBI" id="CHEBI:16526"/>
        <dbReference type="ChEBI" id="CHEBI:57287"/>
        <dbReference type="ChEBI" id="CHEBI:57384"/>
        <dbReference type="ChEBI" id="CHEBI:90725"/>
        <dbReference type="ChEBI" id="CHEBI:90736"/>
        <dbReference type="EC" id="2.3.1.199"/>
    </reaction>
</comment>
<dbReference type="GO" id="GO:0030148">
    <property type="term" value="P:sphingolipid biosynthetic process"/>
    <property type="evidence" value="ECO:0007669"/>
    <property type="project" value="TreeGrafter"/>
</dbReference>
<comment type="subcellular location">
    <subcellularLocation>
        <location evidence="1">Membrane</location>
        <topology evidence="1">Multi-pass membrane protein</topology>
    </subcellularLocation>
</comment>
<feature type="transmembrane region" description="Helical" evidence="10">
    <location>
        <begin position="48"/>
        <end position="65"/>
    </location>
</feature>
<dbReference type="Proteomes" id="UP000095300">
    <property type="component" value="Unassembled WGS sequence"/>
</dbReference>
<dbReference type="KEGG" id="scac:106090377"/>
<feature type="transmembrane region" description="Helical" evidence="10">
    <location>
        <begin position="123"/>
        <end position="141"/>
    </location>
</feature>
<dbReference type="PANTHER" id="PTHR11157">
    <property type="entry name" value="FATTY ACID ACYL TRANSFERASE-RELATED"/>
    <property type="match status" value="1"/>
</dbReference>
<sequence length="251" mass="29502">RRLTTHPVLGSPWLMVTTICLYIYTVLKIGPRFMANRKPYKIDGLMQIYNVVQILLNSFIFYEFFCNTILRSDFSLTCEAYNPEDMRPETMKLARPVILYAVSKYLDWFDTIFFLLRKKFNQISFLHVYHHSIMVVAIYIYSSKCFAAQGTCTGLVNSFIHIVMYLYYLVSASKPNIDLLPWKKLLTQMQLLQFCLVAVQFGLPLINNWCGLNELGLWIVFLQNLFMIALFSNFYYKAYIRPTKKTETKAQ</sequence>
<feature type="transmembrane region" description="Helical" evidence="10">
    <location>
        <begin position="147"/>
        <end position="170"/>
    </location>
</feature>
<evidence type="ECO:0000256" key="10">
    <source>
        <dbReference type="RuleBase" id="RU361115"/>
    </source>
</evidence>
<dbReference type="OrthoDB" id="434092at2759"/>
<evidence type="ECO:0000256" key="6">
    <source>
        <dbReference type="ARBA" id="ARBA00022989"/>
    </source>
</evidence>
<dbReference type="STRING" id="35570.A0A1I8NZM3"/>
<dbReference type="GO" id="GO:0042761">
    <property type="term" value="P:very long-chain fatty acid biosynthetic process"/>
    <property type="evidence" value="ECO:0007669"/>
    <property type="project" value="TreeGrafter"/>
</dbReference>
<feature type="transmembrane region" description="Helical" evidence="10">
    <location>
        <begin position="215"/>
        <end position="236"/>
    </location>
</feature>
<protein>
    <recommendedName>
        <fullName evidence="10">Elongation of very long chain fatty acids protein</fullName>
        <ecNumber evidence="10">2.3.1.199</ecNumber>
    </recommendedName>
    <alternativeName>
        <fullName evidence="10">Very-long-chain 3-oxoacyl-CoA synthase</fullName>
    </alternativeName>
</protein>
<accession>A0A1I8NZM3</accession>
<dbReference type="GO" id="GO:0034625">
    <property type="term" value="P:fatty acid elongation, monounsaturated fatty acid"/>
    <property type="evidence" value="ECO:0007669"/>
    <property type="project" value="TreeGrafter"/>
</dbReference>
<name>A0A1I8NZM3_STOCA</name>
<dbReference type="InterPro" id="IPR002076">
    <property type="entry name" value="ELO_fam"/>
</dbReference>
<dbReference type="Pfam" id="PF01151">
    <property type="entry name" value="ELO"/>
    <property type="match status" value="1"/>
</dbReference>
<organism evidence="11 12">
    <name type="scientific">Stomoxys calcitrans</name>
    <name type="common">Stable fly</name>
    <name type="synonym">Conops calcitrans</name>
    <dbReference type="NCBI Taxonomy" id="35570"/>
    <lineage>
        <taxon>Eukaryota</taxon>
        <taxon>Metazoa</taxon>
        <taxon>Ecdysozoa</taxon>
        <taxon>Arthropoda</taxon>
        <taxon>Hexapoda</taxon>
        <taxon>Insecta</taxon>
        <taxon>Pterygota</taxon>
        <taxon>Neoptera</taxon>
        <taxon>Endopterygota</taxon>
        <taxon>Diptera</taxon>
        <taxon>Brachycera</taxon>
        <taxon>Muscomorpha</taxon>
        <taxon>Muscoidea</taxon>
        <taxon>Muscidae</taxon>
        <taxon>Stomoxys</taxon>
    </lineage>
</organism>
<dbReference type="AlphaFoldDB" id="A0A1I8NZM3"/>
<keyword evidence="6 10" id="KW-1133">Transmembrane helix</keyword>
<dbReference type="GO" id="GO:0034626">
    <property type="term" value="P:fatty acid elongation, polyunsaturated fatty acid"/>
    <property type="evidence" value="ECO:0007669"/>
    <property type="project" value="TreeGrafter"/>
</dbReference>
<proteinExistence type="inferred from homology"/>
<keyword evidence="5 10" id="KW-0276">Fatty acid metabolism</keyword>
<evidence type="ECO:0000256" key="7">
    <source>
        <dbReference type="ARBA" id="ARBA00023098"/>
    </source>
</evidence>
<dbReference type="EnsemblMetazoa" id="SCAU003510-RA">
    <property type="protein sequence ID" value="SCAU003510-PA"/>
    <property type="gene ID" value="SCAU003510"/>
</dbReference>
<evidence type="ECO:0000256" key="1">
    <source>
        <dbReference type="ARBA" id="ARBA00004141"/>
    </source>
</evidence>
<reference evidence="11" key="1">
    <citation type="submission" date="2020-05" db="UniProtKB">
        <authorList>
            <consortium name="EnsemblMetazoa"/>
        </authorList>
    </citation>
    <scope>IDENTIFICATION</scope>
    <source>
        <strain evidence="11">USDA</strain>
    </source>
</reference>
<feature type="transmembrane region" description="Helical" evidence="10">
    <location>
        <begin position="191"/>
        <end position="209"/>
    </location>
</feature>
<dbReference type="GO" id="GO:0009922">
    <property type="term" value="F:fatty acid elongase activity"/>
    <property type="evidence" value="ECO:0007669"/>
    <property type="project" value="UniProtKB-EC"/>
</dbReference>
<evidence type="ECO:0000313" key="12">
    <source>
        <dbReference type="Proteomes" id="UP000095300"/>
    </source>
</evidence>
<keyword evidence="3 10" id="KW-0808">Transferase</keyword>
<dbReference type="VEuPathDB" id="VectorBase:SCAU003510"/>
<gene>
    <name evidence="11" type="primary">106090377</name>
</gene>
<keyword evidence="9 10" id="KW-0275">Fatty acid biosynthesis</keyword>
<dbReference type="PANTHER" id="PTHR11157:SF116">
    <property type="entry name" value="ELONGATION OF VERY LONG CHAIN FATTY ACIDS PROTEIN-RELATED"/>
    <property type="match status" value="1"/>
</dbReference>
<dbReference type="InterPro" id="IPR030457">
    <property type="entry name" value="ELO_CS"/>
</dbReference>
<feature type="transmembrane region" description="Helical" evidence="10">
    <location>
        <begin position="6"/>
        <end position="27"/>
    </location>
</feature>
<evidence type="ECO:0000256" key="9">
    <source>
        <dbReference type="ARBA" id="ARBA00023160"/>
    </source>
</evidence>
<evidence type="ECO:0000256" key="2">
    <source>
        <dbReference type="ARBA" id="ARBA00022516"/>
    </source>
</evidence>
<evidence type="ECO:0000256" key="3">
    <source>
        <dbReference type="ARBA" id="ARBA00022679"/>
    </source>
</evidence>
<dbReference type="PROSITE" id="PS01188">
    <property type="entry name" value="ELO"/>
    <property type="match status" value="1"/>
</dbReference>
<evidence type="ECO:0000313" key="11">
    <source>
        <dbReference type="EnsemblMetazoa" id="SCAU003510-PA"/>
    </source>
</evidence>
<keyword evidence="2 10" id="KW-0444">Lipid biosynthesis</keyword>
<evidence type="ECO:0000256" key="4">
    <source>
        <dbReference type="ARBA" id="ARBA00022692"/>
    </source>
</evidence>
<keyword evidence="4 10" id="KW-0812">Transmembrane</keyword>
<dbReference type="GO" id="GO:0005789">
    <property type="term" value="C:endoplasmic reticulum membrane"/>
    <property type="evidence" value="ECO:0007669"/>
    <property type="project" value="TreeGrafter"/>
</dbReference>
<evidence type="ECO:0000256" key="8">
    <source>
        <dbReference type="ARBA" id="ARBA00023136"/>
    </source>
</evidence>
<comment type="similarity">
    <text evidence="10">Belongs to the ELO family.</text>
</comment>
<dbReference type="GO" id="GO:0019367">
    <property type="term" value="P:fatty acid elongation, saturated fatty acid"/>
    <property type="evidence" value="ECO:0007669"/>
    <property type="project" value="TreeGrafter"/>
</dbReference>
<evidence type="ECO:0000256" key="5">
    <source>
        <dbReference type="ARBA" id="ARBA00022832"/>
    </source>
</evidence>
<dbReference type="EC" id="2.3.1.199" evidence="10"/>
<keyword evidence="7 10" id="KW-0443">Lipid metabolism</keyword>
<keyword evidence="12" id="KW-1185">Reference proteome</keyword>
<keyword evidence="8 10" id="KW-0472">Membrane</keyword>